<reference evidence="2" key="1">
    <citation type="submission" date="2013-12" db="EMBL/GenBank/DDBJ databases">
        <title>The complete genome sequence of Methanobacterium sp. BRM9.</title>
        <authorList>
            <consortium name="Pastoral Greenhouse Gas Research Consortium"/>
            <person name="Kelly W.J."/>
            <person name="Leahy S.C."/>
            <person name="Perry R."/>
            <person name="Li D."/>
            <person name="Altermann E."/>
            <person name="Lambie S.C."/>
            <person name="Attwood G.T."/>
        </authorList>
    </citation>
    <scope>NUCLEOTIDE SEQUENCE [LARGE SCALE GENOMIC DNA]</scope>
    <source>
        <strain evidence="2">BRM9</strain>
    </source>
</reference>
<proteinExistence type="predicted"/>
<dbReference type="AlphaFoldDB" id="A0A089ZVD7"/>
<evidence type="ECO:0000256" key="1">
    <source>
        <dbReference type="ARBA" id="ARBA00023118"/>
    </source>
</evidence>
<gene>
    <name evidence="2" type="ORF">BRM9_1440</name>
    <name evidence="3" type="ORF">MB9_0867</name>
</gene>
<name>A0A089ZVD7_METFO</name>
<dbReference type="Proteomes" id="UP000029661">
    <property type="component" value="Chromosome"/>
</dbReference>
<evidence type="ECO:0000313" key="3">
    <source>
        <dbReference type="EMBL" id="CEL24508.1"/>
    </source>
</evidence>
<sequence>MFGLKFRIEALYFTNFRKSTSTSLINTYSIPPFTTLRGMISNALGLKRDDLRVQDWIKIGIKPQNNINLSTEMTKVLKLKGTGKQYQKMFPSAPIFKEFLVNPIYDVYIAGEQELIEKVYNALKNPKRPLYIGASDELVDLTVFEPIEIEKKHFKQVYGVLDGIHEDCIIEKIPYKFVQTGRNFSLEYKTISIPKKGKICEEMILFDFEGEGVALV</sequence>
<keyword evidence="5" id="KW-1185">Reference proteome</keyword>
<evidence type="ECO:0000313" key="2">
    <source>
        <dbReference type="EMBL" id="AIS32254.1"/>
    </source>
</evidence>
<dbReference type="EMBL" id="CP006933">
    <property type="protein sequence ID" value="AIS32254.1"/>
    <property type="molecule type" value="Genomic_DNA"/>
</dbReference>
<dbReference type="STRING" id="2162.BRM9_1440"/>
<evidence type="ECO:0000313" key="4">
    <source>
        <dbReference type="Proteomes" id="UP000029661"/>
    </source>
</evidence>
<dbReference type="RefSeq" id="WP_052399996.1">
    <property type="nucleotide sequence ID" value="NZ_CP006933.1"/>
</dbReference>
<dbReference type="NCBIfam" id="TIGR02593">
    <property type="entry name" value="CRISPR_cas5"/>
    <property type="match status" value="1"/>
</dbReference>
<dbReference type="GO" id="GO:0043571">
    <property type="term" value="P:maintenance of CRISPR repeat elements"/>
    <property type="evidence" value="ECO:0007669"/>
    <property type="project" value="InterPro"/>
</dbReference>
<evidence type="ECO:0000313" key="5">
    <source>
        <dbReference type="Proteomes" id="UP000062768"/>
    </source>
</evidence>
<protein>
    <submittedName>
        <fullName evidence="2">CRISPR-associated protein Cas5</fullName>
    </submittedName>
</protein>
<dbReference type="GeneID" id="26739121"/>
<dbReference type="EMBL" id="LN734822">
    <property type="protein sequence ID" value="CEL24508.1"/>
    <property type="molecule type" value="Genomic_DNA"/>
</dbReference>
<reference evidence="3" key="2">
    <citation type="submission" date="2014-09" db="EMBL/GenBank/DDBJ databases">
        <authorList>
            <person name="Bishop-Lilly K.A."/>
            <person name="Broomall S.M."/>
            <person name="Chain P.S."/>
            <person name="Chertkov O."/>
            <person name="Coyne S.R."/>
            <person name="Daligault H.E."/>
            <person name="Davenport K.W."/>
            <person name="Erkkila T."/>
            <person name="Frey K.G."/>
            <person name="Gibbons H.S."/>
            <person name="Gu W."/>
            <person name="Jaissle J."/>
            <person name="Johnson S.L."/>
            <person name="Koroleva G.I."/>
            <person name="Ladner J.T."/>
            <person name="Lo C.-C."/>
            <person name="Minogue T.D."/>
            <person name="Munk C."/>
            <person name="Palacios G.F."/>
            <person name="Redden C.L."/>
            <person name="Rosenzweig C.N."/>
            <person name="Scholz M.B."/>
            <person name="Teshima H."/>
            <person name="Xu Y."/>
        </authorList>
    </citation>
    <scope>NUCLEOTIDE SEQUENCE</scope>
    <source>
        <strain evidence="3">Mb9</strain>
    </source>
</reference>
<dbReference type="PATRIC" id="fig|2162.10.peg.900"/>
<dbReference type="InterPro" id="IPR013422">
    <property type="entry name" value="CRISPR-assoc_prot_Cas5_N"/>
</dbReference>
<dbReference type="InterPro" id="IPR021124">
    <property type="entry name" value="CRISPR-assoc_prot_Cas5"/>
</dbReference>
<dbReference type="Pfam" id="PF09704">
    <property type="entry name" value="Cas_Cas5d"/>
    <property type="match status" value="1"/>
</dbReference>
<keyword evidence="1" id="KW-0051">Antiviral defense</keyword>
<dbReference type="Gene3D" id="3.30.70.2660">
    <property type="match status" value="1"/>
</dbReference>
<organism evidence="2 4">
    <name type="scientific">Methanobacterium formicicum</name>
    <dbReference type="NCBI Taxonomy" id="2162"/>
    <lineage>
        <taxon>Archaea</taxon>
        <taxon>Methanobacteriati</taxon>
        <taxon>Methanobacteriota</taxon>
        <taxon>Methanomada group</taxon>
        <taxon>Methanobacteria</taxon>
        <taxon>Methanobacteriales</taxon>
        <taxon>Methanobacteriaceae</taxon>
        <taxon>Methanobacterium</taxon>
    </lineage>
</organism>
<dbReference type="Proteomes" id="UP000062768">
    <property type="component" value="Chromosome I"/>
</dbReference>
<dbReference type="KEGG" id="mfc:BRM9_1440"/>
<dbReference type="OrthoDB" id="42959at2157"/>
<accession>A0A089ZVD7</accession>
<dbReference type="GO" id="GO:0051607">
    <property type="term" value="P:defense response to virus"/>
    <property type="evidence" value="ECO:0007669"/>
    <property type="project" value="UniProtKB-KW"/>
</dbReference>